<keyword evidence="2" id="KW-1185">Reference proteome</keyword>
<accession>A0AAE0VH69</accession>
<proteinExistence type="predicted"/>
<dbReference type="EMBL" id="JAEAOA010001578">
    <property type="protein sequence ID" value="KAK3577516.1"/>
    <property type="molecule type" value="Genomic_DNA"/>
</dbReference>
<reference evidence="1" key="2">
    <citation type="journal article" date="2021" name="Genome Biol. Evol.">
        <title>Developing a high-quality reference genome for a parasitic bivalve with doubly uniparental inheritance (Bivalvia: Unionida).</title>
        <authorList>
            <person name="Smith C.H."/>
        </authorList>
    </citation>
    <scope>NUCLEOTIDE SEQUENCE</scope>
    <source>
        <strain evidence="1">CHS0354</strain>
        <tissue evidence="1">Mantle</tissue>
    </source>
</reference>
<protein>
    <submittedName>
        <fullName evidence="1">Uncharacterized protein</fullName>
    </submittedName>
</protein>
<gene>
    <name evidence="1" type="ORF">CHS0354_026472</name>
</gene>
<dbReference type="Proteomes" id="UP001195483">
    <property type="component" value="Unassembled WGS sequence"/>
</dbReference>
<dbReference type="AlphaFoldDB" id="A0AAE0VH69"/>
<evidence type="ECO:0000313" key="2">
    <source>
        <dbReference type="Proteomes" id="UP001195483"/>
    </source>
</evidence>
<evidence type="ECO:0000313" key="1">
    <source>
        <dbReference type="EMBL" id="KAK3577516.1"/>
    </source>
</evidence>
<name>A0AAE0VH69_9BIVA</name>
<reference evidence="1" key="1">
    <citation type="journal article" date="2021" name="Genome Biol. Evol.">
        <title>A High-Quality Reference Genome for a Parasitic Bivalve with Doubly Uniparental Inheritance (Bivalvia: Unionida).</title>
        <authorList>
            <person name="Smith C.H."/>
        </authorList>
    </citation>
    <scope>NUCLEOTIDE SEQUENCE</scope>
    <source>
        <strain evidence="1">CHS0354</strain>
    </source>
</reference>
<reference evidence="1" key="3">
    <citation type="submission" date="2023-05" db="EMBL/GenBank/DDBJ databases">
        <authorList>
            <person name="Smith C.H."/>
        </authorList>
    </citation>
    <scope>NUCLEOTIDE SEQUENCE</scope>
    <source>
        <strain evidence="1">CHS0354</strain>
        <tissue evidence="1">Mantle</tissue>
    </source>
</reference>
<organism evidence="1 2">
    <name type="scientific">Potamilus streckersoni</name>
    <dbReference type="NCBI Taxonomy" id="2493646"/>
    <lineage>
        <taxon>Eukaryota</taxon>
        <taxon>Metazoa</taxon>
        <taxon>Spiralia</taxon>
        <taxon>Lophotrochozoa</taxon>
        <taxon>Mollusca</taxon>
        <taxon>Bivalvia</taxon>
        <taxon>Autobranchia</taxon>
        <taxon>Heteroconchia</taxon>
        <taxon>Palaeoheterodonta</taxon>
        <taxon>Unionida</taxon>
        <taxon>Unionoidea</taxon>
        <taxon>Unionidae</taxon>
        <taxon>Ambleminae</taxon>
        <taxon>Lampsilini</taxon>
        <taxon>Potamilus</taxon>
    </lineage>
</organism>
<comment type="caution">
    <text evidence="1">The sequence shown here is derived from an EMBL/GenBank/DDBJ whole genome shotgun (WGS) entry which is preliminary data.</text>
</comment>
<sequence length="224" mass="26021">MNDVEQQFLKETESVFNRAAHGSLILYLTPCSRRSYLKLMEFCRDGNLENLLKRLLSTPKMAQFFPREPVLIKIQLMTRELREESKDNGQRRLCRRLIEEFDTVVDEIDSTDFKESFIKRQLLSDEYFHQLDLDFGHDRYARATDFLKKVLQLGDNAVLAFKETVEKKGPKYLLEVLNRDYQTVHDDEVVVVRNTDIKVSQAVNGIDSSSPSIPLPEAQSQTLS</sequence>